<dbReference type="EMBL" id="MU007044">
    <property type="protein sequence ID" value="KAF2429813.1"/>
    <property type="molecule type" value="Genomic_DNA"/>
</dbReference>
<comment type="caution">
    <text evidence="2">The sequence shown here is derived from an EMBL/GenBank/DDBJ whole genome shotgun (WGS) entry which is preliminary data.</text>
</comment>
<feature type="region of interest" description="Disordered" evidence="1">
    <location>
        <begin position="136"/>
        <end position="158"/>
    </location>
</feature>
<dbReference type="AlphaFoldDB" id="A0A9P4NQW9"/>
<proteinExistence type="predicted"/>
<evidence type="ECO:0000256" key="1">
    <source>
        <dbReference type="SAM" id="MobiDB-lite"/>
    </source>
</evidence>
<feature type="region of interest" description="Disordered" evidence="1">
    <location>
        <begin position="199"/>
        <end position="229"/>
    </location>
</feature>
<keyword evidence="3" id="KW-1185">Reference proteome</keyword>
<dbReference type="Proteomes" id="UP000800235">
    <property type="component" value="Unassembled WGS sequence"/>
</dbReference>
<accession>A0A9P4NQW9</accession>
<feature type="compositionally biased region" description="Basic and acidic residues" evidence="1">
    <location>
        <begin position="143"/>
        <end position="153"/>
    </location>
</feature>
<reference evidence="2" key="1">
    <citation type="journal article" date="2020" name="Stud. Mycol.">
        <title>101 Dothideomycetes genomes: a test case for predicting lifestyles and emergence of pathogens.</title>
        <authorList>
            <person name="Haridas S."/>
            <person name="Albert R."/>
            <person name="Binder M."/>
            <person name="Bloem J."/>
            <person name="Labutti K."/>
            <person name="Salamov A."/>
            <person name="Andreopoulos B."/>
            <person name="Baker S."/>
            <person name="Barry K."/>
            <person name="Bills G."/>
            <person name="Bluhm B."/>
            <person name="Cannon C."/>
            <person name="Castanera R."/>
            <person name="Culley D."/>
            <person name="Daum C."/>
            <person name="Ezra D."/>
            <person name="Gonzalez J."/>
            <person name="Henrissat B."/>
            <person name="Kuo A."/>
            <person name="Liang C."/>
            <person name="Lipzen A."/>
            <person name="Lutzoni F."/>
            <person name="Magnuson J."/>
            <person name="Mondo S."/>
            <person name="Nolan M."/>
            <person name="Ohm R."/>
            <person name="Pangilinan J."/>
            <person name="Park H.-J."/>
            <person name="Ramirez L."/>
            <person name="Alfaro M."/>
            <person name="Sun H."/>
            <person name="Tritt A."/>
            <person name="Yoshinaga Y."/>
            <person name="Zwiers L.-H."/>
            <person name="Turgeon B."/>
            <person name="Goodwin S."/>
            <person name="Spatafora J."/>
            <person name="Crous P."/>
            <person name="Grigoriev I."/>
        </authorList>
    </citation>
    <scope>NUCLEOTIDE SEQUENCE</scope>
    <source>
        <strain evidence="2">CBS 130266</strain>
    </source>
</reference>
<organism evidence="2 3">
    <name type="scientific">Tothia fuscella</name>
    <dbReference type="NCBI Taxonomy" id="1048955"/>
    <lineage>
        <taxon>Eukaryota</taxon>
        <taxon>Fungi</taxon>
        <taxon>Dikarya</taxon>
        <taxon>Ascomycota</taxon>
        <taxon>Pezizomycotina</taxon>
        <taxon>Dothideomycetes</taxon>
        <taxon>Pleosporomycetidae</taxon>
        <taxon>Venturiales</taxon>
        <taxon>Cylindrosympodiaceae</taxon>
        <taxon>Tothia</taxon>
    </lineage>
</organism>
<feature type="compositionally biased region" description="Polar residues" evidence="1">
    <location>
        <begin position="220"/>
        <end position="229"/>
    </location>
</feature>
<evidence type="ECO:0000313" key="2">
    <source>
        <dbReference type="EMBL" id="KAF2429813.1"/>
    </source>
</evidence>
<name>A0A9P4NQW9_9PEZI</name>
<protein>
    <submittedName>
        <fullName evidence="2">Uncharacterized protein</fullName>
    </submittedName>
</protein>
<evidence type="ECO:0000313" key="3">
    <source>
        <dbReference type="Proteomes" id="UP000800235"/>
    </source>
</evidence>
<sequence>MPDEPRLVTIHDLKDFRAEMLANVALLDPDFNAIIDSYKARSKNYCRICHDLAAAAKVCIDTTRKGATTLEEKALRDFDEFYEKGMQEIDALGMKLMLGQMTVDDKADGSEKDKRESTEEWEALYQAKKKEILEAEEKEEAEETRVEGEMKEVEEVEEKNEVTFLTTAGKDKANRNPHTYCDECIYTYHHSFASRSKLFANPSKGLTQQSRQDLGRNQEHPQAQRSGKE</sequence>
<gene>
    <name evidence="2" type="ORF">EJ08DRAFT_661484</name>
</gene>